<dbReference type="GO" id="GO:0005813">
    <property type="term" value="C:centrosome"/>
    <property type="evidence" value="ECO:0007669"/>
    <property type="project" value="TreeGrafter"/>
</dbReference>
<dbReference type="AlphaFoldDB" id="A0A667WK86"/>
<dbReference type="PANTHER" id="PTHR14526:SF2">
    <property type="entry name" value="AURORA KINASE A AND NINEIN-INTERACTING PROTEIN"/>
    <property type="match status" value="1"/>
</dbReference>
<keyword evidence="2" id="KW-1185">Reference proteome</keyword>
<dbReference type="Pfam" id="PF15334">
    <property type="entry name" value="AIB"/>
    <property type="match status" value="1"/>
</dbReference>
<reference evidence="1" key="2">
    <citation type="submission" date="2025-08" db="UniProtKB">
        <authorList>
            <consortium name="Ensembl"/>
        </authorList>
    </citation>
    <scope>IDENTIFICATION</scope>
</reference>
<protein>
    <submittedName>
        <fullName evidence="1">Uncharacterized protein</fullName>
    </submittedName>
</protein>
<dbReference type="GO" id="GO:0000922">
    <property type="term" value="C:spindle pole"/>
    <property type="evidence" value="ECO:0007669"/>
    <property type="project" value="TreeGrafter"/>
</dbReference>
<dbReference type="GeneTree" id="ENSGT00990000203802"/>
<dbReference type="Proteomes" id="UP000472263">
    <property type="component" value="Chromosome 11"/>
</dbReference>
<reference evidence="1" key="1">
    <citation type="submission" date="2019-06" db="EMBL/GenBank/DDBJ databases">
        <authorList>
            <consortium name="Wellcome Sanger Institute Data Sharing"/>
        </authorList>
    </citation>
    <scope>NUCLEOTIDE SEQUENCE [LARGE SCALE GENOMIC DNA]</scope>
</reference>
<dbReference type="Ensembl" id="ENSMMDT00005005927.1">
    <property type="protein sequence ID" value="ENSMMDP00005005775.1"/>
    <property type="gene ID" value="ENSMMDG00005003225.1"/>
</dbReference>
<accession>A0A667WK86</accession>
<dbReference type="InParanoid" id="A0A667WK86"/>
<reference evidence="1" key="3">
    <citation type="submission" date="2025-09" db="UniProtKB">
        <authorList>
            <consortium name="Ensembl"/>
        </authorList>
    </citation>
    <scope>IDENTIFICATION</scope>
</reference>
<organism evidence="1 2">
    <name type="scientific">Myripristis murdjan</name>
    <name type="common">pinecone soldierfish</name>
    <dbReference type="NCBI Taxonomy" id="586833"/>
    <lineage>
        <taxon>Eukaryota</taxon>
        <taxon>Metazoa</taxon>
        <taxon>Chordata</taxon>
        <taxon>Craniata</taxon>
        <taxon>Vertebrata</taxon>
        <taxon>Euteleostomi</taxon>
        <taxon>Actinopterygii</taxon>
        <taxon>Neopterygii</taxon>
        <taxon>Teleostei</taxon>
        <taxon>Neoteleostei</taxon>
        <taxon>Acanthomorphata</taxon>
        <taxon>Holocentriformes</taxon>
        <taxon>Holocentridae</taxon>
        <taxon>Myripristis</taxon>
    </lineage>
</organism>
<dbReference type="PANTHER" id="PTHR14526">
    <property type="entry name" value="AURORA KINASE A AND NINEIN-INTERACTING PROTEIN"/>
    <property type="match status" value="1"/>
</dbReference>
<evidence type="ECO:0000313" key="1">
    <source>
        <dbReference type="Ensembl" id="ENSMMDP00005005775.1"/>
    </source>
</evidence>
<name>A0A667WK86_9TELE</name>
<proteinExistence type="predicted"/>
<sequence>MFQKRLARPISKLLNPLAPGSGYSLAVALNFTQTKIQMPNTKQSSISSFFVPQLMEIHSKNYYYPPDQPLSNRKWADPKPASSQKPIPKLLWRTAEEESLSSQCKWTKPNGSPLKKCAPKQPCREAEEDSLAMLFTQDSEGFRVIAHRSLHARSPFKDHTNVSTGMMRRAGAYKPVVEDEEEEMLFTQDSQGNMVIKH</sequence>
<evidence type="ECO:0000313" key="2">
    <source>
        <dbReference type="Proteomes" id="UP000472263"/>
    </source>
</evidence>
<dbReference type="GO" id="GO:0007051">
    <property type="term" value="P:spindle organization"/>
    <property type="evidence" value="ECO:0007669"/>
    <property type="project" value="TreeGrafter"/>
</dbReference>
<dbReference type="InterPro" id="IPR029286">
    <property type="entry name" value="AUNIP"/>
</dbReference>